<keyword evidence="1" id="KW-0732">Signal</keyword>
<reference evidence="2" key="2">
    <citation type="submission" date="2020-09" db="EMBL/GenBank/DDBJ databases">
        <authorList>
            <person name="Sun Q."/>
            <person name="Zhou Y."/>
        </authorList>
    </citation>
    <scope>NUCLEOTIDE SEQUENCE</scope>
    <source>
        <strain evidence="2">CGMCC 1.12698</strain>
    </source>
</reference>
<evidence type="ECO:0000256" key="1">
    <source>
        <dbReference type="SAM" id="SignalP"/>
    </source>
</evidence>
<proteinExistence type="predicted"/>
<dbReference type="AlphaFoldDB" id="A0A917ER25"/>
<organism evidence="2 3">
    <name type="scientific">Priestia taiwanensis</name>
    <dbReference type="NCBI Taxonomy" id="1347902"/>
    <lineage>
        <taxon>Bacteria</taxon>
        <taxon>Bacillati</taxon>
        <taxon>Bacillota</taxon>
        <taxon>Bacilli</taxon>
        <taxon>Bacillales</taxon>
        <taxon>Bacillaceae</taxon>
        <taxon>Priestia</taxon>
    </lineage>
</organism>
<accession>A0A917ER25</accession>
<dbReference type="EMBL" id="BMFK01000001">
    <property type="protein sequence ID" value="GGE68914.1"/>
    <property type="molecule type" value="Genomic_DNA"/>
</dbReference>
<protein>
    <submittedName>
        <fullName evidence="2">Uncharacterized protein</fullName>
    </submittedName>
</protein>
<comment type="caution">
    <text evidence="2">The sequence shown here is derived from an EMBL/GenBank/DDBJ whole genome shotgun (WGS) entry which is preliminary data.</text>
</comment>
<feature type="signal peptide" evidence="1">
    <location>
        <begin position="1"/>
        <end position="20"/>
    </location>
</feature>
<gene>
    <name evidence="2" type="ORF">GCM10007140_18720</name>
</gene>
<dbReference type="Proteomes" id="UP000605259">
    <property type="component" value="Unassembled WGS sequence"/>
</dbReference>
<feature type="chain" id="PRO_5037042468" evidence="1">
    <location>
        <begin position="21"/>
        <end position="311"/>
    </location>
</feature>
<reference evidence="2" key="1">
    <citation type="journal article" date="2014" name="Int. J. Syst. Evol. Microbiol.">
        <title>Complete genome sequence of Corynebacterium casei LMG S-19264T (=DSM 44701T), isolated from a smear-ripened cheese.</title>
        <authorList>
            <consortium name="US DOE Joint Genome Institute (JGI-PGF)"/>
            <person name="Walter F."/>
            <person name="Albersmeier A."/>
            <person name="Kalinowski J."/>
            <person name="Ruckert C."/>
        </authorList>
    </citation>
    <scope>NUCLEOTIDE SEQUENCE</scope>
    <source>
        <strain evidence="2">CGMCC 1.12698</strain>
    </source>
</reference>
<evidence type="ECO:0000313" key="2">
    <source>
        <dbReference type="EMBL" id="GGE68914.1"/>
    </source>
</evidence>
<keyword evidence="3" id="KW-1185">Reference proteome</keyword>
<name>A0A917ER25_9BACI</name>
<dbReference type="RefSeq" id="WP_188388099.1">
    <property type="nucleotide sequence ID" value="NZ_BMFK01000001.1"/>
</dbReference>
<evidence type="ECO:0000313" key="3">
    <source>
        <dbReference type="Proteomes" id="UP000605259"/>
    </source>
</evidence>
<sequence>MKKMKAIVYLLMIACIGVSAAYIMYKQRSPVSQDAGNIDDKSKSNSNKVGLGWELGLYGKDNKIIDNGSRLAVEEGEVSSRLSFSHYMNDEREYKLIALHDFRQSPFEVEGQTYQSYDFLAKADDTVDIDFIDTLQDNTKEVSYLIIKQPHVLLEKFESEAVSLGNLLSLRYPIEDRNTPTENSLLPFLISTKEPIASVFLSEQAEELTALMTAKSGQEVYLTIGNPGNESVQYALIAFLDWQQVPVINNEVVNYVTVEPGEKKIYKLTLPRVSTKTNYQVVALPDPYKVSNSNYSSQSVEASLRTVIQPF</sequence>